<feature type="transmembrane region" description="Helical" evidence="8">
    <location>
        <begin position="347"/>
        <end position="371"/>
    </location>
</feature>
<dbReference type="NCBIfam" id="NF009587">
    <property type="entry name" value="PRK13027.1"/>
    <property type="match status" value="1"/>
</dbReference>
<dbReference type="EMBL" id="BLXX01000002">
    <property type="protein sequence ID" value="GFO58468.1"/>
    <property type="molecule type" value="Genomic_DNA"/>
</dbReference>
<dbReference type="GO" id="GO:0015366">
    <property type="term" value="F:malate:proton symporter activity"/>
    <property type="evidence" value="ECO:0007669"/>
    <property type="project" value="TreeGrafter"/>
</dbReference>
<dbReference type="PANTHER" id="PTHR42865:SF1">
    <property type="entry name" value="AEROBIC C4-DICARBOXYLATE TRANSPORT PROTEIN"/>
    <property type="match status" value="1"/>
</dbReference>
<dbReference type="PROSITE" id="PS00714">
    <property type="entry name" value="NA_DICARBOXYL_SYMP_2"/>
    <property type="match status" value="1"/>
</dbReference>
<evidence type="ECO:0000313" key="9">
    <source>
        <dbReference type="EMBL" id="GFO58468.1"/>
    </source>
</evidence>
<accession>A0A6V8MEN7</accession>
<evidence type="ECO:0000256" key="1">
    <source>
        <dbReference type="ARBA" id="ARBA00004651"/>
    </source>
</evidence>
<evidence type="ECO:0000256" key="8">
    <source>
        <dbReference type="SAM" id="Phobius"/>
    </source>
</evidence>
<dbReference type="GO" id="GO:0070778">
    <property type="term" value="P:L-aspartate transmembrane transport"/>
    <property type="evidence" value="ECO:0007669"/>
    <property type="project" value="TreeGrafter"/>
</dbReference>
<feature type="transmembrane region" description="Helical" evidence="8">
    <location>
        <begin position="91"/>
        <end position="113"/>
    </location>
</feature>
<dbReference type="Gene3D" id="1.10.3860.10">
    <property type="entry name" value="Sodium:dicarboxylate symporter"/>
    <property type="match status" value="1"/>
</dbReference>
<feature type="transmembrane region" description="Helical" evidence="8">
    <location>
        <begin position="202"/>
        <end position="223"/>
    </location>
</feature>
<feature type="transmembrane region" description="Helical" evidence="8">
    <location>
        <begin position="320"/>
        <end position="340"/>
    </location>
</feature>
<dbReference type="GO" id="GO:0015138">
    <property type="term" value="F:fumarate transmembrane transporter activity"/>
    <property type="evidence" value="ECO:0007669"/>
    <property type="project" value="TreeGrafter"/>
</dbReference>
<dbReference type="RefSeq" id="WP_183353333.1">
    <property type="nucleotide sequence ID" value="NZ_BLXX01000002.1"/>
</dbReference>
<sequence length="457" mass="48232">MASSTAVEVAQPTSKKRAFFSSLLFRVTIGIIIGVALGLMSPELAKTLRPLGMGFIKMIRFVIAPIIFGTVVVGIAKMGDMKKVGRVGVKALIYFEVLTTFAMVIGLAMVNWLRPGAGINADPKALDVGQIAKFTEGAKHLSTADFLMNVIPDTVVDAFAKGDILQVLFFAVMFGMAMAALGEKGKRVVDIIDEVTHGFFKCIHYIMQLAPIGAGAAIAFAVAKFGTGTLAGLGQLLLGVWGTALLFVVVVLGMVCRLAGVSLWKLFKYISEEFFIVLGTSSSETVLPRLMSKLENLGIESGVVGLVIPTGYSFNLDGTSIYLTMAAVFIAQAFNIDLSLGEQLTILLVLLLTSKGAAAVAGGGFICLAATLASLHTLPVSGLVLLLGVDWFMATCRALTNMIGNAVACIVVAKWENSVDTDRLYAVLDGDYALAQELEAVLSEEDADPALEDASAA</sequence>
<dbReference type="GO" id="GO:0005886">
    <property type="term" value="C:plasma membrane"/>
    <property type="evidence" value="ECO:0007669"/>
    <property type="project" value="UniProtKB-SubCell"/>
</dbReference>
<gene>
    <name evidence="9" type="primary">dctA-1</name>
    <name evidence="9" type="ORF">GMST_07930</name>
</gene>
<evidence type="ECO:0000256" key="2">
    <source>
        <dbReference type="ARBA" id="ARBA00022448"/>
    </source>
</evidence>
<feature type="transmembrane region" description="Helical" evidence="8">
    <location>
        <begin position="23"/>
        <end position="41"/>
    </location>
</feature>
<name>A0A6V8MEN7_9BACT</name>
<dbReference type="NCBIfam" id="NF002461">
    <property type="entry name" value="PRK01663.1"/>
    <property type="match status" value="1"/>
</dbReference>
<dbReference type="GO" id="GO:0015141">
    <property type="term" value="F:succinate transmembrane transporter activity"/>
    <property type="evidence" value="ECO:0007669"/>
    <property type="project" value="TreeGrafter"/>
</dbReference>
<dbReference type="Proteomes" id="UP000556026">
    <property type="component" value="Unassembled WGS sequence"/>
</dbReference>
<evidence type="ECO:0000256" key="3">
    <source>
        <dbReference type="ARBA" id="ARBA00022475"/>
    </source>
</evidence>
<keyword evidence="10" id="KW-1185">Reference proteome</keyword>
<dbReference type="PANTHER" id="PTHR42865">
    <property type="entry name" value="PROTON/GLUTAMATE-ASPARTATE SYMPORTER"/>
    <property type="match status" value="1"/>
</dbReference>
<evidence type="ECO:0000256" key="7">
    <source>
        <dbReference type="ARBA" id="ARBA00023136"/>
    </source>
</evidence>
<feature type="transmembrane region" description="Helical" evidence="8">
    <location>
        <begin position="61"/>
        <end position="79"/>
    </location>
</feature>
<evidence type="ECO:0000256" key="5">
    <source>
        <dbReference type="ARBA" id="ARBA00022847"/>
    </source>
</evidence>
<dbReference type="InterPro" id="IPR036458">
    <property type="entry name" value="Na:dicarbo_symporter_sf"/>
</dbReference>
<dbReference type="InterPro" id="IPR018107">
    <property type="entry name" value="Na-dicarboxylate_symporter_CS"/>
</dbReference>
<evidence type="ECO:0000313" key="10">
    <source>
        <dbReference type="Proteomes" id="UP000556026"/>
    </source>
</evidence>
<organism evidence="9 10">
    <name type="scientific">Geomonas silvestris</name>
    <dbReference type="NCBI Taxonomy" id="2740184"/>
    <lineage>
        <taxon>Bacteria</taxon>
        <taxon>Pseudomonadati</taxon>
        <taxon>Thermodesulfobacteriota</taxon>
        <taxon>Desulfuromonadia</taxon>
        <taxon>Geobacterales</taxon>
        <taxon>Geobacteraceae</taxon>
        <taxon>Geomonas</taxon>
    </lineage>
</organism>
<reference evidence="10" key="1">
    <citation type="submission" date="2020-06" db="EMBL/GenBank/DDBJ databases">
        <title>Draft genomic sequence of Geomonas sp. Red330.</title>
        <authorList>
            <person name="Itoh H."/>
            <person name="Zhenxing X."/>
            <person name="Ushijima N."/>
            <person name="Masuda Y."/>
            <person name="Shiratori Y."/>
            <person name="Senoo K."/>
        </authorList>
    </citation>
    <scope>NUCLEOTIDE SEQUENCE [LARGE SCALE GENOMIC DNA]</scope>
    <source>
        <strain evidence="10">Red330</strain>
    </source>
</reference>
<proteinExistence type="predicted"/>
<dbReference type="AlphaFoldDB" id="A0A6V8MEN7"/>
<protein>
    <submittedName>
        <fullName evidence="9">C4-dicarboxylate transport protein</fullName>
    </submittedName>
</protein>
<dbReference type="InterPro" id="IPR001991">
    <property type="entry name" value="Na-dicarboxylate_symporter"/>
</dbReference>
<keyword evidence="6 8" id="KW-1133">Transmembrane helix</keyword>
<keyword evidence="7 8" id="KW-0472">Membrane</keyword>
<keyword evidence="3" id="KW-1003">Cell membrane</keyword>
<keyword evidence="4 8" id="KW-0812">Transmembrane</keyword>
<keyword evidence="5" id="KW-0769">Symport</keyword>
<evidence type="ECO:0000256" key="6">
    <source>
        <dbReference type="ARBA" id="ARBA00022989"/>
    </source>
</evidence>
<comment type="subcellular location">
    <subcellularLocation>
        <location evidence="1">Cell membrane</location>
        <topology evidence="1">Multi-pass membrane protein</topology>
    </subcellularLocation>
</comment>
<evidence type="ECO:0000256" key="4">
    <source>
        <dbReference type="ARBA" id="ARBA00022692"/>
    </source>
</evidence>
<keyword evidence="2" id="KW-0813">Transport</keyword>
<dbReference type="PRINTS" id="PR00173">
    <property type="entry name" value="EDTRNSPORT"/>
</dbReference>
<dbReference type="Pfam" id="PF00375">
    <property type="entry name" value="SDF"/>
    <property type="match status" value="1"/>
</dbReference>
<dbReference type="SUPFAM" id="SSF118215">
    <property type="entry name" value="Proton glutamate symport protein"/>
    <property type="match status" value="1"/>
</dbReference>
<dbReference type="FunFam" id="1.10.3860.10:FF:000001">
    <property type="entry name" value="C4-dicarboxylate transport protein"/>
    <property type="match status" value="1"/>
</dbReference>
<comment type="caution">
    <text evidence="9">The sequence shown here is derived from an EMBL/GenBank/DDBJ whole genome shotgun (WGS) entry which is preliminary data.</text>
</comment>
<feature type="transmembrane region" description="Helical" evidence="8">
    <location>
        <begin position="164"/>
        <end position="181"/>
    </location>
</feature>
<feature type="transmembrane region" description="Helical" evidence="8">
    <location>
        <begin position="235"/>
        <end position="259"/>
    </location>
</feature>